<evidence type="ECO:0000256" key="6">
    <source>
        <dbReference type="ARBA" id="ARBA00022519"/>
    </source>
</evidence>
<proteinExistence type="inferred from homology"/>
<dbReference type="GO" id="GO:0005886">
    <property type="term" value="C:plasma membrane"/>
    <property type="evidence" value="ECO:0007669"/>
    <property type="project" value="UniProtKB-SubCell"/>
</dbReference>
<keyword evidence="11 15" id="KW-1133">Transmembrane helix</keyword>
<dbReference type="InterPro" id="IPR003004">
    <property type="entry name" value="GspF/PilC"/>
</dbReference>
<dbReference type="InterPro" id="IPR042094">
    <property type="entry name" value="T2SS_GspF_sf"/>
</dbReference>
<dbReference type="PANTHER" id="PTHR30012:SF0">
    <property type="entry name" value="TYPE II SECRETION SYSTEM PROTEIN F-RELATED"/>
    <property type="match status" value="1"/>
</dbReference>
<evidence type="ECO:0000313" key="17">
    <source>
        <dbReference type="EMBL" id="RVT41005.1"/>
    </source>
</evidence>
<reference evidence="17 18" key="1">
    <citation type="submission" date="2019-01" db="EMBL/GenBank/DDBJ databases">
        <authorList>
            <person name="Chen W.-M."/>
        </authorList>
    </citation>
    <scope>NUCLEOTIDE SEQUENCE [LARGE SCALE GENOMIC DNA]</scope>
    <source>
        <strain evidence="17 18">TLA-22</strain>
    </source>
</reference>
<evidence type="ECO:0000256" key="8">
    <source>
        <dbReference type="ARBA" id="ARBA00022723"/>
    </source>
</evidence>
<keyword evidence="4 14" id="KW-0813">Transport</keyword>
<evidence type="ECO:0000256" key="1">
    <source>
        <dbReference type="ARBA" id="ARBA00002684"/>
    </source>
</evidence>
<evidence type="ECO:0000313" key="18">
    <source>
        <dbReference type="Proteomes" id="UP000282977"/>
    </source>
</evidence>
<dbReference type="InterPro" id="IPR001992">
    <property type="entry name" value="T2SS_GspF/T4SS_PilC_CS"/>
</dbReference>
<dbReference type="NCBIfam" id="TIGR02120">
    <property type="entry name" value="GspF"/>
    <property type="match status" value="1"/>
</dbReference>
<protein>
    <recommendedName>
        <fullName evidence="13">General secretion pathway protein F</fullName>
    </recommendedName>
</protein>
<feature type="domain" description="Type II secretion system protein GspF" evidence="16">
    <location>
        <begin position="74"/>
        <end position="196"/>
    </location>
</feature>
<dbReference type="InterPro" id="IPR011850">
    <property type="entry name" value="T2SS_GspF"/>
</dbReference>
<evidence type="ECO:0000259" key="16">
    <source>
        <dbReference type="Pfam" id="PF00482"/>
    </source>
</evidence>
<comment type="subcellular location">
    <subcellularLocation>
        <location evidence="2 14">Cell inner membrane</location>
        <topology evidence="2 14">Multi-pass membrane protein</topology>
    </subcellularLocation>
</comment>
<dbReference type="OrthoDB" id="9805682at2"/>
<keyword evidence="12 15" id="KW-0472">Membrane</keyword>
<keyword evidence="5" id="KW-1003">Cell membrane</keyword>
<keyword evidence="7 14" id="KW-0812">Transmembrane</keyword>
<dbReference type="InterPro" id="IPR018076">
    <property type="entry name" value="T2SS_GspF_dom"/>
</dbReference>
<feature type="transmembrane region" description="Helical" evidence="15">
    <location>
        <begin position="169"/>
        <end position="195"/>
    </location>
</feature>
<dbReference type="Gene3D" id="1.20.81.30">
    <property type="entry name" value="Type II secretion system (T2SS), domain F"/>
    <property type="match status" value="2"/>
</dbReference>
<organism evidence="17 18">
    <name type="scientific">Sphingobium algorifonticola</name>
    <dbReference type="NCBI Taxonomy" id="2008318"/>
    <lineage>
        <taxon>Bacteria</taxon>
        <taxon>Pseudomonadati</taxon>
        <taxon>Pseudomonadota</taxon>
        <taxon>Alphaproteobacteria</taxon>
        <taxon>Sphingomonadales</taxon>
        <taxon>Sphingomonadaceae</taxon>
        <taxon>Sphingobium</taxon>
    </lineage>
</organism>
<dbReference type="GO" id="GO:0015628">
    <property type="term" value="P:protein secretion by the type II secretion system"/>
    <property type="evidence" value="ECO:0007669"/>
    <property type="project" value="InterPro"/>
</dbReference>
<evidence type="ECO:0000256" key="14">
    <source>
        <dbReference type="RuleBase" id="RU003923"/>
    </source>
</evidence>
<evidence type="ECO:0000256" key="4">
    <source>
        <dbReference type="ARBA" id="ARBA00022448"/>
    </source>
</evidence>
<comment type="similarity">
    <text evidence="3 14">Belongs to the GSP F family.</text>
</comment>
<dbReference type="PANTHER" id="PTHR30012">
    <property type="entry name" value="GENERAL SECRETION PATHWAY PROTEIN"/>
    <property type="match status" value="1"/>
</dbReference>
<evidence type="ECO:0000256" key="7">
    <source>
        <dbReference type="ARBA" id="ARBA00022692"/>
    </source>
</evidence>
<dbReference type="GO" id="GO:0015627">
    <property type="term" value="C:type II protein secretion system complex"/>
    <property type="evidence" value="ECO:0007669"/>
    <property type="project" value="InterPro"/>
</dbReference>
<comment type="function">
    <text evidence="1">Component of the type II secretion system inner membrane complex required for the energy-dependent secretion of extracellular factors such as proteases and toxins from the periplasm.</text>
</comment>
<evidence type="ECO:0000256" key="9">
    <source>
        <dbReference type="ARBA" id="ARBA00022837"/>
    </source>
</evidence>
<evidence type="ECO:0000256" key="5">
    <source>
        <dbReference type="ARBA" id="ARBA00022475"/>
    </source>
</evidence>
<evidence type="ECO:0000256" key="11">
    <source>
        <dbReference type="ARBA" id="ARBA00022989"/>
    </source>
</evidence>
<dbReference type="GO" id="GO:0046872">
    <property type="term" value="F:metal ion binding"/>
    <property type="evidence" value="ECO:0007669"/>
    <property type="project" value="UniProtKB-KW"/>
</dbReference>
<feature type="domain" description="Type II secretion system protein GspF" evidence="16">
    <location>
        <begin position="277"/>
        <end position="398"/>
    </location>
</feature>
<feature type="transmembrane region" description="Helical" evidence="15">
    <location>
        <begin position="215"/>
        <end position="242"/>
    </location>
</feature>
<evidence type="ECO:0000256" key="15">
    <source>
        <dbReference type="SAM" id="Phobius"/>
    </source>
</evidence>
<dbReference type="RefSeq" id="WP_127691002.1">
    <property type="nucleotide sequence ID" value="NZ_RZUL01000003.1"/>
</dbReference>
<evidence type="ECO:0000256" key="13">
    <source>
        <dbReference type="ARBA" id="ARBA00030750"/>
    </source>
</evidence>
<dbReference type="AlphaFoldDB" id="A0A437J778"/>
<evidence type="ECO:0000256" key="12">
    <source>
        <dbReference type="ARBA" id="ARBA00023136"/>
    </source>
</evidence>
<dbReference type="PRINTS" id="PR00812">
    <property type="entry name" value="BCTERIALGSPF"/>
</dbReference>
<evidence type="ECO:0000256" key="10">
    <source>
        <dbReference type="ARBA" id="ARBA00022927"/>
    </source>
</evidence>
<keyword evidence="9" id="KW-0106">Calcium</keyword>
<dbReference type="PROSITE" id="PS00874">
    <property type="entry name" value="T2SP_F"/>
    <property type="match status" value="1"/>
</dbReference>
<sequence length="408" mass="44589">MPDFDYLAIDEAGRERRGTLRADSADDAKARLDARRLFVVRMEAGVALAATPRSGPALFARRGKRLSSKELTLFTRQLSTLVEVSPLEEALRTISRQSEQDHVRAIVGRVHGGVMEGRRLSEALGADTRSFPTLYRAMISAGESSGSLPTIMERLAALLERQAEIRSKVITAIAYPSVLAVFAVSVVIALMMFVVPRIVDQFDTIGQQLPVLTRVVIGISNMLVGYWYVFLVVGIVIGFAAFQALRRPAIRYRFDGILLRLPVIGRLIRDLHAARMARTLSTMVASRLPLMEGLVLTANTVHNRVLRKASDDIVEAIRGGGSLSAALRRTGVFPPLLVYLTASGEAAGRLDTMLERAADYLEREFDSFTATALAMLEPIIIILMGGIVAVIILSILLPILQLQSLTGI</sequence>
<evidence type="ECO:0000256" key="3">
    <source>
        <dbReference type="ARBA" id="ARBA00005745"/>
    </source>
</evidence>
<dbReference type="Pfam" id="PF00482">
    <property type="entry name" value="T2SSF"/>
    <property type="match status" value="2"/>
</dbReference>
<keyword evidence="18" id="KW-1185">Reference proteome</keyword>
<comment type="caution">
    <text evidence="17">The sequence shown here is derived from an EMBL/GenBank/DDBJ whole genome shotgun (WGS) entry which is preliminary data.</text>
</comment>
<gene>
    <name evidence="17" type="primary">gspF</name>
    <name evidence="17" type="ORF">ENE74_11170</name>
</gene>
<dbReference type="FunFam" id="1.20.81.30:FF:000001">
    <property type="entry name" value="Type II secretion system protein F"/>
    <property type="match status" value="2"/>
</dbReference>
<keyword evidence="6" id="KW-0997">Cell inner membrane</keyword>
<feature type="transmembrane region" description="Helical" evidence="15">
    <location>
        <begin position="379"/>
        <end position="400"/>
    </location>
</feature>
<keyword evidence="10" id="KW-0653">Protein transport</keyword>
<evidence type="ECO:0000256" key="2">
    <source>
        <dbReference type="ARBA" id="ARBA00004429"/>
    </source>
</evidence>
<keyword evidence="8" id="KW-0479">Metal-binding</keyword>
<dbReference type="Proteomes" id="UP000282977">
    <property type="component" value="Unassembled WGS sequence"/>
</dbReference>
<name>A0A437J778_9SPHN</name>
<accession>A0A437J778</accession>
<dbReference type="EMBL" id="RZUL01000003">
    <property type="protein sequence ID" value="RVT41005.1"/>
    <property type="molecule type" value="Genomic_DNA"/>
</dbReference>